<proteinExistence type="predicted"/>
<accession>A0A975BQA4</accession>
<organism evidence="2 3">
    <name type="scientific">Desulfonema magnum</name>
    <dbReference type="NCBI Taxonomy" id="45655"/>
    <lineage>
        <taxon>Bacteria</taxon>
        <taxon>Pseudomonadati</taxon>
        <taxon>Thermodesulfobacteriota</taxon>
        <taxon>Desulfobacteria</taxon>
        <taxon>Desulfobacterales</taxon>
        <taxon>Desulfococcaceae</taxon>
        <taxon>Desulfonema</taxon>
    </lineage>
</organism>
<feature type="region of interest" description="Disordered" evidence="1">
    <location>
        <begin position="1"/>
        <end position="24"/>
    </location>
</feature>
<dbReference type="Proteomes" id="UP000663722">
    <property type="component" value="Chromosome"/>
</dbReference>
<name>A0A975BQA4_9BACT</name>
<dbReference type="EMBL" id="CP061800">
    <property type="protein sequence ID" value="QTA89585.1"/>
    <property type="molecule type" value="Genomic_DNA"/>
</dbReference>
<dbReference type="AlphaFoldDB" id="A0A975BQA4"/>
<evidence type="ECO:0000313" key="2">
    <source>
        <dbReference type="EMBL" id="QTA89585.1"/>
    </source>
</evidence>
<evidence type="ECO:0000313" key="3">
    <source>
        <dbReference type="Proteomes" id="UP000663722"/>
    </source>
</evidence>
<gene>
    <name evidence="2" type="ORF">dnm_056410</name>
</gene>
<sequence>MFLIISQSKKQNQGGKKSIQKEKIPTFRQTVSEYDHRLKSE</sequence>
<dbReference type="KEGG" id="dmm:dnm_056410"/>
<reference evidence="2" key="1">
    <citation type="journal article" date="2021" name="Microb. Physiol.">
        <title>Proteogenomic Insights into the Physiology of Marine, Sulfate-Reducing, Filamentous Desulfonema limicola and Desulfonema magnum.</title>
        <authorList>
            <person name="Schnaars V."/>
            <person name="Wohlbrand L."/>
            <person name="Scheve S."/>
            <person name="Hinrichs C."/>
            <person name="Reinhardt R."/>
            <person name="Rabus R."/>
        </authorList>
    </citation>
    <scope>NUCLEOTIDE SEQUENCE</scope>
    <source>
        <strain evidence="2">4be13</strain>
    </source>
</reference>
<keyword evidence="3" id="KW-1185">Reference proteome</keyword>
<feature type="compositionally biased region" description="Low complexity" evidence="1">
    <location>
        <begin position="1"/>
        <end position="17"/>
    </location>
</feature>
<evidence type="ECO:0000256" key="1">
    <source>
        <dbReference type="SAM" id="MobiDB-lite"/>
    </source>
</evidence>
<protein>
    <submittedName>
        <fullName evidence="2">Uncharacterized protein</fullName>
    </submittedName>
</protein>